<dbReference type="PANTHER" id="PTHR42793:SF1">
    <property type="entry name" value="PEPTIDYL-LYSINE N-ACETYLTRANSFERASE PATZ"/>
    <property type="match status" value="1"/>
</dbReference>
<proteinExistence type="predicted"/>
<dbReference type="Proteomes" id="UP000437736">
    <property type="component" value="Unassembled WGS sequence"/>
</dbReference>
<reference evidence="1 2" key="1">
    <citation type="submission" date="2019-11" db="EMBL/GenBank/DDBJ databases">
        <title>Acidiferrimicrobium australis gen. nov., sp. nov., an acidophilic and obligately heterotrophic, member of the Actinobacteria that catalyses dissimilatory oxido- reduction of iron isolated from metal-rich acidic water in Chile.</title>
        <authorList>
            <person name="Gonzalez D."/>
            <person name="Huber K."/>
            <person name="Hedrich S."/>
            <person name="Rojas-Villalobos C."/>
            <person name="Quatrini R."/>
            <person name="Dinamarca M.A."/>
            <person name="Schwarz A."/>
            <person name="Canales C."/>
            <person name="Nancucheo I."/>
        </authorList>
    </citation>
    <scope>NUCLEOTIDE SEQUENCE [LARGE SCALE GENOMIC DNA]</scope>
    <source>
        <strain evidence="1 2">USS-CCA1</strain>
    </source>
</reference>
<dbReference type="SUPFAM" id="SSF56059">
    <property type="entry name" value="Glutathione synthetase ATP-binding domain-like"/>
    <property type="match status" value="1"/>
</dbReference>
<dbReference type="InterPro" id="IPR013815">
    <property type="entry name" value="ATP_grasp_subdomain_1"/>
</dbReference>
<organism evidence="1 2">
    <name type="scientific">Acidiferrimicrobium australe</name>
    <dbReference type="NCBI Taxonomy" id="2664430"/>
    <lineage>
        <taxon>Bacteria</taxon>
        <taxon>Bacillati</taxon>
        <taxon>Actinomycetota</taxon>
        <taxon>Acidimicrobiia</taxon>
        <taxon>Acidimicrobiales</taxon>
        <taxon>Acidimicrobiaceae</taxon>
        <taxon>Acidiferrimicrobium</taxon>
    </lineage>
</organism>
<comment type="caution">
    <text evidence="1">The sequence shown here is derived from an EMBL/GenBank/DDBJ whole genome shotgun (WGS) entry which is preliminary data.</text>
</comment>
<dbReference type="PANTHER" id="PTHR42793">
    <property type="entry name" value="COA BINDING DOMAIN CONTAINING PROTEIN"/>
    <property type="match status" value="1"/>
</dbReference>
<name>A0ABW9QRK1_9ACTN</name>
<evidence type="ECO:0000313" key="2">
    <source>
        <dbReference type="Proteomes" id="UP000437736"/>
    </source>
</evidence>
<sequence length="200" mass="20096">PVPPLALARTGDELAGAARTALGAGASALCLKLEDPAVPHKSDVGGVLLGVGPDEVADAAGDLWRRFPGTPLLVMPMLRRGLELLAGAGTDPDFGPYITIGRGGVTAELDPDVALAPAPLTPARAHELWSSLRCAPLLAGWRGAPAVDLGALAGLAVALGDLAAAHPALTVECNPVIAYAEGFAIADLRAVGEGDRRAGT</sequence>
<gene>
    <name evidence="1" type="ORF">GHK86_06975</name>
</gene>
<feature type="non-terminal residue" evidence="1">
    <location>
        <position position="1"/>
    </location>
</feature>
<dbReference type="Gene3D" id="3.30.470.20">
    <property type="entry name" value="ATP-grasp fold, B domain"/>
    <property type="match status" value="1"/>
</dbReference>
<dbReference type="Pfam" id="PF13549">
    <property type="entry name" value="ATP-grasp_5"/>
    <property type="match status" value="1"/>
</dbReference>
<accession>A0ABW9QRK1</accession>
<dbReference type="Gene3D" id="3.30.1490.20">
    <property type="entry name" value="ATP-grasp fold, A domain"/>
    <property type="match status" value="1"/>
</dbReference>
<keyword evidence="2" id="KW-1185">Reference proteome</keyword>
<protein>
    <submittedName>
        <fullName evidence="1">CoA-binding protein</fullName>
    </submittedName>
</protein>
<dbReference type="EMBL" id="WJHE01000302">
    <property type="protein sequence ID" value="MST32462.1"/>
    <property type="molecule type" value="Genomic_DNA"/>
</dbReference>
<evidence type="ECO:0000313" key="1">
    <source>
        <dbReference type="EMBL" id="MST32462.1"/>
    </source>
</evidence>